<name>A0ACB7SW20_HYAAI</name>
<keyword evidence="2" id="KW-1185">Reference proteome</keyword>
<dbReference type="Proteomes" id="UP000821845">
    <property type="component" value="Chromosome 2"/>
</dbReference>
<gene>
    <name evidence="1" type="ORF">HPB50_007224</name>
</gene>
<dbReference type="EMBL" id="CM023482">
    <property type="protein sequence ID" value="KAH6938136.1"/>
    <property type="molecule type" value="Genomic_DNA"/>
</dbReference>
<accession>A0ACB7SW20</accession>
<proteinExistence type="predicted"/>
<organism evidence="1 2">
    <name type="scientific">Hyalomma asiaticum</name>
    <name type="common">Tick</name>
    <dbReference type="NCBI Taxonomy" id="266040"/>
    <lineage>
        <taxon>Eukaryota</taxon>
        <taxon>Metazoa</taxon>
        <taxon>Ecdysozoa</taxon>
        <taxon>Arthropoda</taxon>
        <taxon>Chelicerata</taxon>
        <taxon>Arachnida</taxon>
        <taxon>Acari</taxon>
        <taxon>Parasitiformes</taxon>
        <taxon>Ixodida</taxon>
        <taxon>Ixodoidea</taxon>
        <taxon>Ixodidae</taxon>
        <taxon>Hyalomminae</taxon>
        <taxon>Hyalomma</taxon>
    </lineage>
</organism>
<evidence type="ECO:0000313" key="2">
    <source>
        <dbReference type="Proteomes" id="UP000821845"/>
    </source>
</evidence>
<protein>
    <submittedName>
        <fullName evidence="1">Uncharacterized protein</fullName>
    </submittedName>
</protein>
<reference evidence="1" key="1">
    <citation type="submission" date="2020-05" db="EMBL/GenBank/DDBJ databases">
        <title>Large-scale comparative analyses of tick genomes elucidate their genetic diversity and vector capacities.</title>
        <authorList>
            <person name="Jia N."/>
            <person name="Wang J."/>
            <person name="Shi W."/>
            <person name="Du L."/>
            <person name="Sun Y."/>
            <person name="Zhan W."/>
            <person name="Jiang J."/>
            <person name="Wang Q."/>
            <person name="Zhang B."/>
            <person name="Ji P."/>
            <person name="Sakyi L.B."/>
            <person name="Cui X."/>
            <person name="Yuan T."/>
            <person name="Jiang B."/>
            <person name="Yang W."/>
            <person name="Lam T.T.-Y."/>
            <person name="Chang Q."/>
            <person name="Ding S."/>
            <person name="Wang X."/>
            <person name="Zhu J."/>
            <person name="Ruan X."/>
            <person name="Zhao L."/>
            <person name="Wei J."/>
            <person name="Que T."/>
            <person name="Du C."/>
            <person name="Cheng J."/>
            <person name="Dai P."/>
            <person name="Han X."/>
            <person name="Huang E."/>
            <person name="Gao Y."/>
            <person name="Liu J."/>
            <person name="Shao H."/>
            <person name="Ye R."/>
            <person name="Li L."/>
            <person name="Wei W."/>
            <person name="Wang X."/>
            <person name="Wang C."/>
            <person name="Yang T."/>
            <person name="Huo Q."/>
            <person name="Li W."/>
            <person name="Guo W."/>
            <person name="Chen H."/>
            <person name="Zhou L."/>
            <person name="Ni X."/>
            <person name="Tian J."/>
            <person name="Zhou Y."/>
            <person name="Sheng Y."/>
            <person name="Liu T."/>
            <person name="Pan Y."/>
            <person name="Xia L."/>
            <person name="Li J."/>
            <person name="Zhao F."/>
            <person name="Cao W."/>
        </authorList>
    </citation>
    <scope>NUCLEOTIDE SEQUENCE</scope>
    <source>
        <strain evidence="1">Hyas-2018</strain>
    </source>
</reference>
<comment type="caution">
    <text evidence="1">The sequence shown here is derived from an EMBL/GenBank/DDBJ whole genome shotgun (WGS) entry which is preliminary data.</text>
</comment>
<sequence>MADHLLSVDHDALERQRCQEHQHTHTCYKGGRKKCRFHAPFWPMPSTKVLTPLQAPTDDDETGLKRYRFLKNTHDALHSALPISPSLKCCNIMAYVTLTSMKR</sequence>
<evidence type="ECO:0000313" key="1">
    <source>
        <dbReference type="EMBL" id="KAH6938136.1"/>
    </source>
</evidence>